<gene>
    <name evidence="8" type="ORF">NP493_163g03029</name>
</gene>
<evidence type="ECO:0000259" key="6">
    <source>
        <dbReference type="PROSITE" id="PS50054"/>
    </source>
</evidence>
<dbReference type="InterPro" id="IPR000340">
    <property type="entry name" value="Dual-sp_phosphatase_cat-dom"/>
</dbReference>
<dbReference type="InterPro" id="IPR050561">
    <property type="entry name" value="PTP"/>
</dbReference>
<dbReference type="InterPro" id="IPR016130">
    <property type="entry name" value="Tyr_Pase_AS"/>
</dbReference>
<comment type="similarity">
    <text evidence="1">Belongs to the protein-tyrosine phosphatase family. Non-receptor class CDC14 subfamily.</text>
</comment>
<keyword evidence="4" id="KW-0904">Protein phosphatase</keyword>
<dbReference type="GO" id="GO:0004725">
    <property type="term" value="F:protein tyrosine phosphatase activity"/>
    <property type="evidence" value="ECO:0007669"/>
    <property type="project" value="UniProtKB-EC"/>
</dbReference>
<dbReference type="Gene3D" id="3.90.190.10">
    <property type="entry name" value="Protein tyrosine phosphatase superfamily"/>
    <property type="match status" value="1"/>
</dbReference>
<accession>A0AAD9P3I6</accession>
<dbReference type="InterPro" id="IPR003595">
    <property type="entry name" value="Tyr_Pase_cat"/>
</dbReference>
<sequence length="309" mass="34776">MFLAFCGPHPKSKIECGYPLHAPEAYFPYFRKHNVTTIVRLNKKIYDARRFSDAGFDHIDMFFIDGSTPSDSILLRFLEIAENSKGAIAIHCKAGLGRTGTLIGAYMMKHYKFTAAEAIAWIRVCRPGSIIGPQQNYMQEKQAWLWMQGDLYRAKQKERMRSERPDYSGILIAVDDMCINDMDNCDRCNDDDDFDKGGYRNQIRYGDEYCGSSCHITQGDRLNQLKLQRKHLKSATTGSMMMEEVKPHKRSGSQPVRELASRSAQTSVMSPVKSSKVQGSMSANNTSVAALSSKRALRQVAGTASSIKR</sequence>
<dbReference type="EC" id="3.1.3.48" evidence="2"/>
<evidence type="ECO:0000256" key="3">
    <source>
        <dbReference type="ARBA" id="ARBA00022801"/>
    </source>
</evidence>
<evidence type="ECO:0000256" key="5">
    <source>
        <dbReference type="SAM" id="MobiDB-lite"/>
    </source>
</evidence>
<dbReference type="InterPro" id="IPR044506">
    <property type="entry name" value="CDC14_C"/>
</dbReference>
<dbReference type="PANTHER" id="PTHR23339">
    <property type="entry name" value="TYROSINE SPECIFIC PROTEIN PHOSPHATASE AND DUAL SPECIFICITY PROTEIN PHOSPHATASE"/>
    <property type="match status" value="1"/>
</dbReference>
<dbReference type="PROSITE" id="PS00383">
    <property type="entry name" value="TYR_PHOSPHATASE_1"/>
    <property type="match status" value="1"/>
</dbReference>
<reference evidence="8" key="1">
    <citation type="journal article" date="2023" name="Mol. Biol. Evol.">
        <title>Third-Generation Sequencing Reveals the Adaptive Role of the Epigenome in Three Deep-Sea Polychaetes.</title>
        <authorList>
            <person name="Perez M."/>
            <person name="Aroh O."/>
            <person name="Sun Y."/>
            <person name="Lan Y."/>
            <person name="Juniper S.K."/>
            <person name="Young C.R."/>
            <person name="Angers B."/>
            <person name="Qian P.Y."/>
        </authorList>
    </citation>
    <scope>NUCLEOTIDE SEQUENCE</scope>
    <source>
        <strain evidence="8">R07B-5</strain>
    </source>
</reference>
<dbReference type="CDD" id="cd14499">
    <property type="entry name" value="CDC14_C"/>
    <property type="match status" value="1"/>
</dbReference>
<dbReference type="PROSITE" id="PS50054">
    <property type="entry name" value="TYR_PHOSPHATASE_DUAL"/>
    <property type="match status" value="1"/>
</dbReference>
<keyword evidence="3" id="KW-0378">Hydrolase</keyword>
<dbReference type="Proteomes" id="UP001209878">
    <property type="component" value="Unassembled WGS sequence"/>
</dbReference>
<keyword evidence="9" id="KW-1185">Reference proteome</keyword>
<name>A0AAD9P3I6_RIDPI</name>
<evidence type="ECO:0000313" key="9">
    <source>
        <dbReference type="Proteomes" id="UP001209878"/>
    </source>
</evidence>
<comment type="caution">
    <text evidence="8">The sequence shown here is derived from an EMBL/GenBank/DDBJ whole genome shotgun (WGS) entry which is preliminary data.</text>
</comment>
<feature type="compositionally biased region" description="Polar residues" evidence="5">
    <location>
        <begin position="262"/>
        <end position="290"/>
    </location>
</feature>
<evidence type="ECO:0000313" key="8">
    <source>
        <dbReference type="EMBL" id="KAK2187514.1"/>
    </source>
</evidence>
<dbReference type="InterPro" id="IPR020422">
    <property type="entry name" value="TYR_PHOSPHATASE_DUAL_dom"/>
</dbReference>
<evidence type="ECO:0000256" key="1">
    <source>
        <dbReference type="ARBA" id="ARBA00007315"/>
    </source>
</evidence>
<dbReference type="InterPro" id="IPR000387">
    <property type="entry name" value="Tyr_Pase_dom"/>
</dbReference>
<evidence type="ECO:0000256" key="2">
    <source>
        <dbReference type="ARBA" id="ARBA00013064"/>
    </source>
</evidence>
<evidence type="ECO:0000259" key="7">
    <source>
        <dbReference type="PROSITE" id="PS50056"/>
    </source>
</evidence>
<protein>
    <recommendedName>
        <fullName evidence="2">protein-tyrosine-phosphatase</fullName>
        <ecNumber evidence="2">3.1.3.48</ecNumber>
    </recommendedName>
</protein>
<proteinExistence type="inferred from homology"/>
<dbReference type="SMART" id="SM00404">
    <property type="entry name" value="PTPc_motif"/>
    <property type="match status" value="1"/>
</dbReference>
<dbReference type="PROSITE" id="PS50056">
    <property type="entry name" value="TYR_PHOSPHATASE_2"/>
    <property type="match status" value="1"/>
</dbReference>
<organism evidence="8 9">
    <name type="scientific">Ridgeia piscesae</name>
    <name type="common">Tubeworm</name>
    <dbReference type="NCBI Taxonomy" id="27915"/>
    <lineage>
        <taxon>Eukaryota</taxon>
        <taxon>Metazoa</taxon>
        <taxon>Spiralia</taxon>
        <taxon>Lophotrochozoa</taxon>
        <taxon>Annelida</taxon>
        <taxon>Polychaeta</taxon>
        <taxon>Sedentaria</taxon>
        <taxon>Canalipalpata</taxon>
        <taxon>Sabellida</taxon>
        <taxon>Siboglinidae</taxon>
        <taxon>Ridgeia</taxon>
    </lineage>
</organism>
<dbReference type="Pfam" id="PF00782">
    <property type="entry name" value="DSPc"/>
    <property type="match status" value="1"/>
</dbReference>
<dbReference type="SMART" id="SM00195">
    <property type="entry name" value="DSPc"/>
    <property type="match status" value="1"/>
</dbReference>
<dbReference type="InterPro" id="IPR029021">
    <property type="entry name" value="Prot-tyrosine_phosphatase-like"/>
</dbReference>
<dbReference type="EMBL" id="JAODUO010000163">
    <property type="protein sequence ID" value="KAK2187514.1"/>
    <property type="molecule type" value="Genomic_DNA"/>
</dbReference>
<dbReference type="SUPFAM" id="SSF52799">
    <property type="entry name" value="(Phosphotyrosine protein) phosphatases II"/>
    <property type="match status" value="1"/>
</dbReference>
<dbReference type="AlphaFoldDB" id="A0AAD9P3I6"/>
<feature type="domain" description="Tyrosine-protein phosphatase" evidence="6">
    <location>
        <begin position="1"/>
        <end position="150"/>
    </location>
</feature>
<evidence type="ECO:0000256" key="4">
    <source>
        <dbReference type="ARBA" id="ARBA00022912"/>
    </source>
</evidence>
<feature type="domain" description="Tyrosine specific protein phosphatases" evidence="7">
    <location>
        <begin position="75"/>
        <end position="137"/>
    </location>
</feature>
<dbReference type="FunFam" id="3.90.190.10:FF:000006">
    <property type="entry name" value="Dual specificity protein phosphatase CDC14B"/>
    <property type="match status" value="1"/>
</dbReference>
<feature type="region of interest" description="Disordered" evidence="5">
    <location>
        <begin position="235"/>
        <end position="309"/>
    </location>
</feature>